<gene>
    <name evidence="1" type="ORF">METZ01_LOCUS495674</name>
</gene>
<accession>A0A383DES5</accession>
<name>A0A383DES5_9ZZZZ</name>
<dbReference type="EMBL" id="UINC01216613">
    <property type="protein sequence ID" value="SVE42820.1"/>
    <property type="molecule type" value="Genomic_DNA"/>
</dbReference>
<sequence length="87" mass="9765">MEEFIIKATLEDSEKINLLAFGQTIEDVVDNLVQMDAVKSVEEVIRKRDGASWHLNDTDAISKLRALRNQIKDKVLLKNVLTGAEGL</sequence>
<dbReference type="AlphaFoldDB" id="A0A383DES5"/>
<reference evidence="1" key="1">
    <citation type="submission" date="2018-05" db="EMBL/GenBank/DDBJ databases">
        <authorList>
            <person name="Lanie J.A."/>
            <person name="Ng W.-L."/>
            <person name="Kazmierczak K.M."/>
            <person name="Andrzejewski T.M."/>
            <person name="Davidsen T.M."/>
            <person name="Wayne K.J."/>
            <person name="Tettelin H."/>
            <person name="Glass J.I."/>
            <person name="Rusch D."/>
            <person name="Podicherti R."/>
            <person name="Tsui H.-C.T."/>
            <person name="Winkler M.E."/>
        </authorList>
    </citation>
    <scope>NUCLEOTIDE SEQUENCE</scope>
</reference>
<protein>
    <submittedName>
        <fullName evidence="1">Uncharacterized protein</fullName>
    </submittedName>
</protein>
<proteinExistence type="predicted"/>
<evidence type="ECO:0000313" key="1">
    <source>
        <dbReference type="EMBL" id="SVE42820.1"/>
    </source>
</evidence>
<organism evidence="1">
    <name type="scientific">marine metagenome</name>
    <dbReference type="NCBI Taxonomy" id="408172"/>
    <lineage>
        <taxon>unclassified sequences</taxon>
        <taxon>metagenomes</taxon>
        <taxon>ecological metagenomes</taxon>
    </lineage>
</organism>